<organism evidence="1 2">
    <name type="scientific">Jaapia argillacea MUCL 33604</name>
    <dbReference type="NCBI Taxonomy" id="933084"/>
    <lineage>
        <taxon>Eukaryota</taxon>
        <taxon>Fungi</taxon>
        <taxon>Dikarya</taxon>
        <taxon>Basidiomycota</taxon>
        <taxon>Agaricomycotina</taxon>
        <taxon>Agaricomycetes</taxon>
        <taxon>Agaricomycetidae</taxon>
        <taxon>Jaapiales</taxon>
        <taxon>Jaapiaceae</taxon>
        <taxon>Jaapia</taxon>
    </lineage>
</organism>
<evidence type="ECO:0000313" key="1">
    <source>
        <dbReference type="EMBL" id="KDQ58836.1"/>
    </source>
</evidence>
<dbReference type="EMBL" id="KL197716">
    <property type="protein sequence ID" value="KDQ58836.1"/>
    <property type="molecule type" value="Genomic_DNA"/>
</dbReference>
<dbReference type="Proteomes" id="UP000027265">
    <property type="component" value="Unassembled WGS sequence"/>
</dbReference>
<keyword evidence="2" id="KW-1185">Reference proteome</keyword>
<accession>A0A067Q8C1</accession>
<name>A0A067Q8C1_9AGAM</name>
<evidence type="ECO:0000313" key="2">
    <source>
        <dbReference type="Proteomes" id="UP000027265"/>
    </source>
</evidence>
<gene>
    <name evidence="1" type="ORF">JAAARDRAFT_205895</name>
</gene>
<proteinExistence type="predicted"/>
<sequence length="193" mass="21516">MGSNGTGQYSVFHEDSDALRTSKIEWIQKSNSILGCPQLTPHVYLLLSEIPTQATGSFSYLVACAYGITPLWEHGNEALQIRYSVNRIPYNHVSTWRAISNIVSLLDTPAGLTLAQSSTHQILLWTKPGIEIFHPPLIVPELVILPPWPPAVTSGALLDRTCTRTSNSPTFMLTFLRISWIPSCADRFLPKWK</sequence>
<protein>
    <submittedName>
        <fullName evidence="1">Uncharacterized protein</fullName>
    </submittedName>
</protein>
<dbReference type="InParanoid" id="A0A067Q8C1"/>
<reference evidence="2" key="1">
    <citation type="journal article" date="2014" name="Proc. Natl. Acad. Sci. U.S.A.">
        <title>Extensive sampling of basidiomycete genomes demonstrates inadequacy of the white-rot/brown-rot paradigm for wood decay fungi.</title>
        <authorList>
            <person name="Riley R."/>
            <person name="Salamov A.A."/>
            <person name="Brown D.W."/>
            <person name="Nagy L.G."/>
            <person name="Floudas D."/>
            <person name="Held B.W."/>
            <person name="Levasseur A."/>
            <person name="Lombard V."/>
            <person name="Morin E."/>
            <person name="Otillar R."/>
            <person name="Lindquist E.A."/>
            <person name="Sun H."/>
            <person name="LaButti K.M."/>
            <person name="Schmutz J."/>
            <person name="Jabbour D."/>
            <person name="Luo H."/>
            <person name="Baker S.E."/>
            <person name="Pisabarro A.G."/>
            <person name="Walton J.D."/>
            <person name="Blanchette R.A."/>
            <person name="Henrissat B."/>
            <person name="Martin F."/>
            <person name="Cullen D."/>
            <person name="Hibbett D.S."/>
            <person name="Grigoriev I.V."/>
        </authorList>
    </citation>
    <scope>NUCLEOTIDE SEQUENCE [LARGE SCALE GENOMIC DNA]</scope>
    <source>
        <strain evidence="2">MUCL 33604</strain>
    </source>
</reference>
<dbReference type="AlphaFoldDB" id="A0A067Q8C1"/>
<dbReference type="HOGENOM" id="CLU_1408966_0_0_1"/>